<dbReference type="EMBL" id="ML987210">
    <property type="protein sequence ID" value="KAF2241808.1"/>
    <property type="molecule type" value="Genomic_DNA"/>
</dbReference>
<dbReference type="SUPFAM" id="SSF56112">
    <property type="entry name" value="Protein kinase-like (PK-like)"/>
    <property type="match status" value="1"/>
</dbReference>
<dbReference type="InterPro" id="IPR051678">
    <property type="entry name" value="AGP_Transferase"/>
</dbReference>
<dbReference type="OrthoDB" id="5412996at2759"/>
<keyword evidence="1" id="KW-0808">Transferase</keyword>
<dbReference type="InterPro" id="IPR011009">
    <property type="entry name" value="Kinase-like_dom_sf"/>
</dbReference>
<dbReference type="PANTHER" id="PTHR21310">
    <property type="entry name" value="AMINOGLYCOSIDE PHOSPHOTRANSFERASE-RELATED-RELATED"/>
    <property type="match status" value="1"/>
</dbReference>
<protein>
    <submittedName>
        <fullName evidence="1">Phosphotransferase enzyme family protein-like protein</fullName>
    </submittedName>
</protein>
<keyword evidence="2" id="KW-1185">Reference proteome</keyword>
<proteinExistence type="predicted"/>
<gene>
    <name evidence="1" type="ORF">BU26DRAFT_544325</name>
</gene>
<accession>A0A6A6HVM6</accession>
<dbReference type="PANTHER" id="PTHR21310:SF37">
    <property type="entry name" value="AMINOGLYCOSIDE PHOSPHOTRANSFERASE DOMAIN-CONTAINING PROTEIN"/>
    <property type="match status" value="1"/>
</dbReference>
<reference evidence="1" key="1">
    <citation type="journal article" date="2020" name="Stud. Mycol.">
        <title>101 Dothideomycetes genomes: a test case for predicting lifestyles and emergence of pathogens.</title>
        <authorList>
            <person name="Haridas S."/>
            <person name="Albert R."/>
            <person name="Binder M."/>
            <person name="Bloem J."/>
            <person name="Labutti K."/>
            <person name="Salamov A."/>
            <person name="Andreopoulos B."/>
            <person name="Baker S."/>
            <person name="Barry K."/>
            <person name="Bills G."/>
            <person name="Bluhm B."/>
            <person name="Cannon C."/>
            <person name="Castanera R."/>
            <person name="Culley D."/>
            <person name="Daum C."/>
            <person name="Ezra D."/>
            <person name="Gonzalez J."/>
            <person name="Henrissat B."/>
            <person name="Kuo A."/>
            <person name="Liang C."/>
            <person name="Lipzen A."/>
            <person name="Lutzoni F."/>
            <person name="Magnuson J."/>
            <person name="Mondo S."/>
            <person name="Nolan M."/>
            <person name="Ohm R."/>
            <person name="Pangilinan J."/>
            <person name="Park H.-J."/>
            <person name="Ramirez L."/>
            <person name="Alfaro M."/>
            <person name="Sun H."/>
            <person name="Tritt A."/>
            <person name="Yoshinaga Y."/>
            <person name="Zwiers L.-H."/>
            <person name="Turgeon B."/>
            <person name="Goodwin S."/>
            <person name="Spatafora J."/>
            <person name="Crous P."/>
            <person name="Grigoriev I."/>
        </authorList>
    </citation>
    <scope>NUCLEOTIDE SEQUENCE</scope>
    <source>
        <strain evidence="1">CBS 122368</strain>
    </source>
</reference>
<sequence length="375" mass="43810">MTIFDEIAEKTGDDQWEEWKNQVLGARDEIAAFVASRRQGDEAREFINWFEGSFNFCLQILKFLHEQTTIPVPRLISWVLTENSPQKFGPFIISDFVKRVHLSNILKDPANRQRLYLNPNIDRRTLDIIFDQIADIMLQLFQFNFDHIGAILKDPASNAWSVTRRPLTYSMNELATTAFYPIDKFPTAPFKSLTQRNLSTNAENARERYIARHLFAQLVNKYYIDDDYIDDDYRPFKLFCDDFRPQNILVDPKTLRITAVLNLEFTNTIPAQFSHKPPWWLLLAGPDSYLFRGHTIEEFVAAFEPRLEQFLQAMQRFNYAARKPFDVDVLFDNCLKEGGAGVEWLDEEARVGLEPFVQMKMKQSKANDSDCTKFL</sequence>
<dbReference type="GO" id="GO:0016740">
    <property type="term" value="F:transferase activity"/>
    <property type="evidence" value="ECO:0007669"/>
    <property type="project" value="UniProtKB-KW"/>
</dbReference>
<organism evidence="1 2">
    <name type="scientific">Trematosphaeria pertusa</name>
    <dbReference type="NCBI Taxonomy" id="390896"/>
    <lineage>
        <taxon>Eukaryota</taxon>
        <taxon>Fungi</taxon>
        <taxon>Dikarya</taxon>
        <taxon>Ascomycota</taxon>
        <taxon>Pezizomycotina</taxon>
        <taxon>Dothideomycetes</taxon>
        <taxon>Pleosporomycetidae</taxon>
        <taxon>Pleosporales</taxon>
        <taxon>Massarineae</taxon>
        <taxon>Trematosphaeriaceae</taxon>
        <taxon>Trematosphaeria</taxon>
    </lineage>
</organism>
<name>A0A6A6HVM6_9PLEO</name>
<evidence type="ECO:0000313" key="1">
    <source>
        <dbReference type="EMBL" id="KAF2241808.1"/>
    </source>
</evidence>
<dbReference type="AlphaFoldDB" id="A0A6A6HVM6"/>
<dbReference type="Proteomes" id="UP000800094">
    <property type="component" value="Unassembled WGS sequence"/>
</dbReference>
<evidence type="ECO:0000313" key="2">
    <source>
        <dbReference type="Proteomes" id="UP000800094"/>
    </source>
</evidence>
<dbReference type="GeneID" id="54585062"/>
<dbReference type="RefSeq" id="XP_033676812.1">
    <property type="nucleotide sequence ID" value="XM_033831732.1"/>
</dbReference>